<keyword evidence="10 13" id="KW-0342">GTP-binding</keyword>
<keyword evidence="11 13" id="KW-0472">Membrane</keyword>
<feature type="transmembrane region" description="Helical" evidence="13">
    <location>
        <begin position="350"/>
        <end position="370"/>
    </location>
</feature>
<comment type="similarity">
    <text evidence="13">Belongs to the TRAFAC class TrmE-Era-EngA-EngB-Septin-like GTPase superfamily. FeoB GTPase (TC 9.A.8) family.</text>
</comment>
<proteinExistence type="inferred from homology"/>
<evidence type="ECO:0000256" key="6">
    <source>
        <dbReference type="ARBA" id="ARBA00022741"/>
    </source>
</evidence>
<dbReference type="RefSeq" id="WP_136990017.1">
    <property type="nucleotide sequence ID" value="NZ_SZPQ01000011.1"/>
</dbReference>
<evidence type="ECO:0000256" key="10">
    <source>
        <dbReference type="ARBA" id="ARBA00023134"/>
    </source>
</evidence>
<keyword evidence="9" id="KW-0406">Ion transport</keyword>
<dbReference type="SUPFAM" id="SSF52540">
    <property type="entry name" value="P-loop containing nucleoside triphosphate hydrolases"/>
    <property type="match status" value="1"/>
</dbReference>
<dbReference type="InterPro" id="IPR030389">
    <property type="entry name" value="G_FEOB_dom"/>
</dbReference>
<dbReference type="PANTHER" id="PTHR43185">
    <property type="entry name" value="FERROUS IRON TRANSPORT PROTEIN B"/>
    <property type="match status" value="1"/>
</dbReference>
<keyword evidence="3" id="KW-1003">Cell membrane</keyword>
<feature type="transmembrane region" description="Helical" evidence="13">
    <location>
        <begin position="424"/>
        <end position="445"/>
    </location>
</feature>
<keyword evidence="8 13" id="KW-0408">Iron</keyword>
<dbReference type="CDD" id="cd01879">
    <property type="entry name" value="FeoB"/>
    <property type="match status" value="1"/>
</dbReference>
<dbReference type="InterPro" id="IPR011640">
    <property type="entry name" value="Fe2_transport_prot_B_C"/>
</dbReference>
<evidence type="ECO:0000256" key="5">
    <source>
        <dbReference type="ARBA" id="ARBA00022692"/>
    </source>
</evidence>
<feature type="transmembrane region" description="Helical" evidence="13">
    <location>
        <begin position="285"/>
        <end position="310"/>
    </location>
</feature>
<evidence type="ECO:0000256" key="3">
    <source>
        <dbReference type="ARBA" id="ARBA00022475"/>
    </source>
</evidence>
<dbReference type="Pfam" id="PF17910">
    <property type="entry name" value="FeoB_Cyto"/>
    <property type="match status" value="1"/>
</dbReference>
<evidence type="ECO:0000256" key="11">
    <source>
        <dbReference type="ARBA" id="ARBA00023136"/>
    </source>
</evidence>
<dbReference type="Gene3D" id="1.10.287.1770">
    <property type="match status" value="1"/>
</dbReference>
<keyword evidence="6" id="KW-0547">Nucleotide-binding</keyword>
<keyword evidence="2 13" id="KW-0813">Transport</keyword>
<evidence type="ECO:0000256" key="9">
    <source>
        <dbReference type="ARBA" id="ARBA00023065"/>
    </source>
</evidence>
<dbReference type="InterPro" id="IPR027417">
    <property type="entry name" value="P-loop_NTPase"/>
</dbReference>
<dbReference type="InterPro" id="IPR006073">
    <property type="entry name" value="GTP-bd"/>
</dbReference>
<evidence type="ECO:0000256" key="8">
    <source>
        <dbReference type="ARBA" id="ARBA00023004"/>
    </source>
</evidence>
<dbReference type="Pfam" id="PF07670">
    <property type="entry name" value="Gate"/>
    <property type="match status" value="2"/>
</dbReference>
<evidence type="ECO:0000256" key="1">
    <source>
        <dbReference type="ARBA" id="ARBA00004651"/>
    </source>
</evidence>
<keyword evidence="16" id="KW-1185">Reference proteome</keyword>
<protein>
    <recommendedName>
        <fullName evidence="12 13">Ferrous iron transport protein B</fullName>
    </recommendedName>
</protein>
<reference evidence="15 16" key="1">
    <citation type="submission" date="2019-04" db="EMBL/GenBank/DDBJ databases">
        <authorList>
            <person name="Li M."/>
            <person name="Gao C."/>
        </authorList>
    </citation>
    <scope>NUCLEOTIDE SEQUENCE [LARGE SCALE GENOMIC DNA]</scope>
    <source>
        <strain evidence="15 16">BGMRC 2031</strain>
    </source>
</reference>
<evidence type="ECO:0000256" key="4">
    <source>
        <dbReference type="ARBA" id="ARBA00022496"/>
    </source>
</evidence>
<evidence type="ECO:0000259" key="14">
    <source>
        <dbReference type="PROSITE" id="PS51711"/>
    </source>
</evidence>
<dbReference type="InterPro" id="IPR011642">
    <property type="entry name" value="Gate_dom"/>
</dbReference>
<keyword evidence="7 13" id="KW-1133">Transmembrane helix</keyword>
<feature type="transmembrane region" description="Helical" evidence="13">
    <location>
        <begin position="316"/>
        <end position="338"/>
    </location>
</feature>
<feature type="transmembrane region" description="Helical" evidence="13">
    <location>
        <begin position="680"/>
        <end position="701"/>
    </location>
</feature>
<gene>
    <name evidence="15" type="primary">feoB</name>
    <name evidence="15" type="ORF">FCN80_10035</name>
</gene>
<feature type="transmembrane region" description="Helical" evidence="13">
    <location>
        <begin position="708"/>
        <end position="731"/>
    </location>
</feature>
<dbReference type="InterPro" id="IPR003373">
    <property type="entry name" value="Fe2_transport_prot-B"/>
</dbReference>
<dbReference type="Pfam" id="PF02421">
    <property type="entry name" value="FeoB_N"/>
    <property type="match status" value="1"/>
</dbReference>
<accession>A0ABY2SLF7</accession>
<comment type="function">
    <text evidence="13">Probable transporter of a GTP-driven Fe(2+) uptake system.</text>
</comment>
<dbReference type="Proteomes" id="UP000305202">
    <property type="component" value="Unassembled WGS sequence"/>
</dbReference>
<keyword evidence="5 13" id="KW-0812">Transmembrane</keyword>
<sequence>MPEKNIICVVGNPNCGKTTLFNALTGSKQTVGNWPGVTVEKKTGVYQYDGSTVTVVDLPGIYSLNPSSRSSEDERVARDYILSNDAQLVVNIVDAANLERNLYLTAQIIEMGVPMLVVVNMMDIAKAHQLEIDLDSLRQTLGCPVIGMVASRNKGVDELRRLCRESLRHPPRPTAIIPYAEDIGQAIEAIAERIPARSVGNPRWLAIQLLEGDSGVRALTPAPALAFADQTMTALVNSYEDDLDIFLADARYGFVADAARQAVIRHGEVSSTLTDRIDKVVLHRFLGIPIFFAVMYLMFMFTINVGSAFIDFFENLAGTLFVDGLGHLLLAFGAPEWLKAVLADGIGNGVKTVASFIPVIGCLYLFLSWLEDSGYMARAAFVMDRLMRALGLSGKAFVPLIVGFGCNVPAVMASRTIENPRDRIITVMMAPFMSCGARLPVYVLFATAFFPVGGQNLVFTLYVLGIVAAVATGYLLKHTALRGETSSFVMEMPPYHLPTVKGILLRTWERLKSFVLRAGKLIVLIVAVLSILNSLGTDGSFGNQDSDKSVLSAIGKTIVPVFAPMGMQRDNWPAAVGIFTGVFAKEAVVGTLNSLYSALGDGGVNPAGAEAARPFSLAAGISAAFATIPENVQKLGSAFTDPLGISVGNLSDRNAAAAQESVAVSSIDAITRLFDGRLGAFTYLMMILLYIPCCAAVSAIWREVGTRWTLFAAGWTTGLGYGSATVVYQLGTFGRHPLYSATAIAAVLAALLAAMAALRGVGRTTPSLAAKPQ</sequence>
<feature type="transmembrane region" description="Helical" evidence="13">
    <location>
        <begin position="457"/>
        <end position="476"/>
    </location>
</feature>
<dbReference type="EMBL" id="SZPQ01000011">
    <property type="protein sequence ID" value="TKI06577.1"/>
    <property type="molecule type" value="Genomic_DNA"/>
</dbReference>
<dbReference type="Pfam" id="PF07664">
    <property type="entry name" value="FeoB_C"/>
    <property type="match status" value="1"/>
</dbReference>
<keyword evidence="4 13" id="KW-0410">Iron transport</keyword>
<feature type="domain" description="FeoB-type G" evidence="14">
    <location>
        <begin position="4"/>
        <end position="169"/>
    </location>
</feature>
<comment type="caution">
    <text evidence="15">The sequence shown here is derived from an EMBL/GenBank/DDBJ whole genome shotgun (WGS) entry which is preliminary data.</text>
</comment>
<organism evidence="15 16">
    <name type="scientific">Martelella alba</name>
    <dbReference type="NCBI Taxonomy" id="2590451"/>
    <lineage>
        <taxon>Bacteria</taxon>
        <taxon>Pseudomonadati</taxon>
        <taxon>Pseudomonadota</taxon>
        <taxon>Alphaproteobacteria</taxon>
        <taxon>Hyphomicrobiales</taxon>
        <taxon>Aurantimonadaceae</taxon>
        <taxon>Martelella</taxon>
    </lineage>
</organism>
<name>A0ABY2SLF7_9HYPH</name>
<dbReference type="InterPro" id="IPR041069">
    <property type="entry name" value="FeoB_Cyto"/>
</dbReference>
<dbReference type="NCBIfam" id="TIGR00437">
    <property type="entry name" value="feoB"/>
    <property type="match status" value="1"/>
</dbReference>
<feature type="transmembrane region" description="Helical" evidence="13">
    <location>
        <begin position="390"/>
        <end position="412"/>
    </location>
</feature>
<dbReference type="NCBIfam" id="TIGR00231">
    <property type="entry name" value="small_GTP"/>
    <property type="match status" value="1"/>
</dbReference>
<evidence type="ECO:0000313" key="15">
    <source>
        <dbReference type="EMBL" id="TKI06577.1"/>
    </source>
</evidence>
<comment type="subcellular location">
    <subcellularLocation>
        <location evidence="13">Cell inner membrane</location>
        <topology evidence="13">Multi-pass membrane protein</topology>
    </subcellularLocation>
    <subcellularLocation>
        <location evidence="1">Cell membrane</location>
        <topology evidence="1">Multi-pass membrane protein</topology>
    </subcellularLocation>
</comment>
<dbReference type="Gene3D" id="3.40.50.300">
    <property type="entry name" value="P-loop containing nucleotide triphosphate hydrolases"/>
    <property type="match status" value="1"/>
</dbReference>
<evidence type="ECO:0000313" key="16">
    <source>
        <dbReference type="Proteomes" id="UP000305202"/>
    </source>
</evidence>
<dbReference type="PRINTS" id="PR00326">
    <property type="entry name" value="GTP1OBG"/>
</dbReference>
<evidence type="ECO:0000256" key="2">
    <source>
        <dbReference type="ARBA" id="ARBA00022448"/>
    </source>
</evidence>
<evidence type="ECO:0000256" key="13">
    <source>
        <dbReference type="RuleBase" id="RU362098"/>
    </source>
</evidence>
<dbReference type="NCBIfam" id="NF007105">
    <property type="entry name" value="PRK09554.1"/>
    <property type="match status" value="1"/>
</dbReference>
<evidence type="ECO:0000256" key="12">
    <source>
        <dbReference type="NCBIfam" id="TIGR00437"/>
    </source>
</evidence>
<feature type="transmembrane region" description="Helical" evidence="13">
    <location>
        <begin position="737"/>
        <end position="758"/>
    </location>
</feature>
<dbReference type="InterPro" id="IPR005225">
    <property type="entry name" value="Small_GTP-bd"/>
</dbReference>
<dbReference type="PANTHER" id="PTHR43185:SF1">
    <property type="entry name" value="FE(2+) TRANSPORTER FEOB"/>
    <property type="match status" value="1"/>
</dbReference>
<dbReference type="PROSITE" id="PS51711">
    <property type="entry name" value="G_FEOB"/>
    <property type="match status" value="1"/>
</dbReference>
<feature type="transmembrane region" description="Helical" evidence="13">
    <location>
        <begin position="514"/>
        <end position="532"/>
    </location>
</feature>
<evidence type="ECO:0000256" key="7">
    <source>
        <dbReference type="ARBA" id="ARBA00022989"/>
    </source>
</evidence>
<dbReference type="InterPro" id="IPR050860">
    <property type="entry name" value="FeoB_GTPase"/>
</dbReference>